<evidence type="ECO:0000313" key="2">
    <source>
        <dbReference type="EMBL" id="CAF0934115.1"/>
    </source>
</evidence>
<proteinExistence type="predicted"/>
<dbReference type="Gene3D" id="3.40.50.300">
    <property type="entry name" value="P-loop containing nucleotide triphosphate hydrolases"/>
    <property type="match status" value="1"/>
</dbReference>
<name>A0A814BY51_ADIRI</name>
<dbReference type="Proteomes" id="UP000663828">
    <property type="component" value="Unassembled WGS sequence"/>
</dbReference>
<feature type="transmembrane region" description="Helical" evidence="1">
    <location>
        <begin position="864"/>
        <end position="886"/>
    </location>
</feature>
<reference evidence="2" key="1">
    <citation type="submission" date="2021-02" db="EMBL/GenBank/DDBJ databases">
        <authorList>
            <person name="Nowell W R."/>
        </authorList>
    </citation>
    <scope>NUCLEOTIDE SEQUENCE</scope>
</reference>
<accession>A0A814BY51</accession>
<dbReference type="SUPFAM" id="SSF52540">
    <property type="entry name" value="P-loop containing nucleoside triphosphate hydrolases"/>
    <property type="match status" value="1"/>
</dbReference>
<dbReference type="Proteomes" id="UP000663852">
    <property type="component" value="Unassembled WGS sequence"/>
</dbReference>
<keyword evidence="1" id="KW-0812">Transmembrane</keyword>
<keyword evidence="1" id="KW-1133">Transmembrane helix</keyword>
<dbReference type="AlphaFoldDB" id="A0A814BY51"/>
<evidence type="ECO:0000313" key="4">
    <source>
        <dbReference type="Proteomes" id="UP000663828"/>
    </source>
</evidence>
<gene>
    <name evidence="3" type="ORF">EDS130_LOCUS14072</name>
    <name evidence="2" type="ORF">XAT740_LOCUS9746</name>
</gene>
<organism evidence="2 4">
    <name type="scientific">Adineta ricciae</name>
    <name type="common">Rotifer</name>
    <dbReference type="NCBI Taxonomy" id="249248"/>
    <lineage>
        <taxon>Eukaryota</taxon>
        <taxon>Metazoa</taxon>
        <taxon>Spiralia</taxon>
        <taxon>Gnathifera</taxon>
        <taxon>Rotifera</taxon>
        <taxon>Eurotatoria</taxon>
        <taxon>Bdelloidea</taxon>
        <taxon>Adinetida</taxon>
        <taxon>Adinetidae</taxon>
        <taxon>Adineta</taxon>
    </lineage>
</organism>
<keyword evidence="1" id="KW-0472">Membrane</keyword>
<evidence type="ECO:0000256" key="1">
    <source>
        <dbReference type="SAM" id="Phobius"/>
    </source>
</evidence>
<dbReference type="InterPro" id="IPR027417">
    <property type="entry name" value="P-loop_NTPase"/>
</dbReference>
<keyword evidence="4" id="KW-1185">Reference proteome</keyword>
<dbReference type="CDD" id="cd00882">
    <property type="entry name" value="Ras_like_GTPase"/>
    <property type="match status" value="1"/>
</dbReference>
<evidence type="ECO:0000313" key="3">
    <source>
        <dbReference type="EMBL" id="CAF0984909.1"/>
    </source>
</evidence>
<dbReference type="EMBL" id="CAJNOR010000506">
    <property type="protein sequence ID" value="CAF0934115.1"/>
    <property type="molecule type" value="Genomic_DNA"/>
</dbReference>
<protein>
    <submittedName>
        <fullName evidence="2">Uncharacterized protein</fullName>
    </submittedName>
</protein>
<dbReference type="OrthoDB" id="9996380at2759"/>
<dbReference type="EMBL" id="CAJNOJ010000057">
    <property type="protein sequence ID" value="CAF0984909.1"/>
    <property type="molecule type" value="Genomic_DNA"/>
</dbReference>
<comment type="caution">
    <text evidence="2">The sequence shown here is derived from an EMBL/GenBank/DDBJ whole genome shotgun (WGS) entry which is preliminary data.</text>
</comment>
<sequence>MMQADTSFENTELRNSDCVSFRETYSEGDCRAETHSFIVHYLNEQKKIKNITFNSANEITQHAFACFDQYHFNENNAILTYFDSYENLTLLTTVPSPLEDGQARNLYIKYVSPICFMCSNPFGIIDEELLLECPNDKCSQQYCSSCVDAIRGASCQYPFTCADCKQNVTPKRNKLIEEYLIWPNMKKLYGTRSLFDLKNNSDSLCYQSVLTDIKLRYTHLQSRLDTFRQKFSTNCSPSLADDELIAIATDVCQRLTTILGKTESLKKEINARQTTISLTLEKYKKGMKNFDDLCEKMLTTIQQIEHAEIDTVKEYHMDVLQALPSEPNVSSIDKILDDVDFRSELIWQYYGKVKVLFEKHSLDEQRAAKNFEKVEKMISTLKEVKETLLFFRQKCLDVSLLIDEYFSLLLDQTIPTIPNSRFILLMERLRIRIDKIEVARLFPKTTELMSAWENDYGTDDSFKPKLIDLCQYLENDIKTLYDGTNYISSIPFKIGAIGDTSAGKSALIKTLSNTEHTSVTILSQRSTFGYLQIDTVLESPKSKLRVPVSFFDIEGAIDNDLERALINYFDIITKTDCDLYMIVYDKPLTAFNLQCFDYVTNVLERKCIFVRSKSDMLFKQLYKDENGHEYNKESCHNDVVNVDNVLRKMRTQAKLTYKDEQLSHLVFLTAADQNKDLNETKVGEFDLEKVKQMIFRLALNDCRIKRIYRLAVLLSKHIVNTCFRRGYAISQGSYRLLSAGLSIIPFADEISNYMGKNKICQALGAYDNKDRLQDYLVQHKFTISKGVLKSGCFQYLIAKDSETTKSAANEVILASVSSGNQTDNSMHRTRISSASITLASMAAIRVSDDVIRAVIPVGVGTVRAASVIGILTGVVFTPVIATWAFLNTGKRMNSYLHQLCDDFQCVLQYFIAQVCNQSCQHIRTTSDTSSSDDEYSSSEED</sequence>